<evidence type="ECO:0000313" key="1">
    <source>
        <dbReference type="EMBL" id="KAH7959807.1"/>
    </source>
</evidence>
<dbReference type="EMBL" id="CM023472">
    <property type="protein sequence ID" value="KAH7959807.1"/>
    <property type="molecule type" value="Genomic_DNA"/>
</dbReference>
<comment type="caution">
    <text evidence="1">The sequence shown here is derived from an EMBL/GenBank/DDBJ whole genome shotgun (WGS) entry which is preliminary data.</text>
</comment>
<gene>
    <name evidence="1" type="ORF">HPB49_013968</name>
</gene>
<sequence length="492" mass="55450">MFSTFVLSVWFKRLKRRRVAVALLFIAGLVAYNAVQRYNRRAAALRRLAKLGERYHEPHHGPPTQPAEPQDTQIRRPLVNSPPGALADDHTRGTTPCVENDQLAACWQRRRKMRCSYAAESGVEFVVHENFIASDDCPPAYAENVTLVTHATYGFLRHVAELCDRWQGPLSVAVFAPGTDLDEALAWIDFLRRCGRNPLNGTSIHDAEHTPASLKPETSGSSYSTDASGNRSCSSVPAQEDVSSFRRRKRIPYPINVLRNVARRLAPTNYVLVQNVRLYPSTGIVPRFLSLVAEERRLHSFRSDGQEVYVLPVFAMTARAGDPQVQQKPPRSMRELRESLRSEAVVPLNDSSHGGELWWSSFYSALMNASSEPWTGVKEERLRVQTTVKRDKGVLLWEPVFLGTRDDPTYGESFTWEGGRERVSQGYTMCLENYDFHMLEDAFLVRVPEPTGGAGAVVRTGSGDPSRQNVFHLHRFRDSLGSRYPVERSAFC</sequence>
<organism evidence="1 2">
    <name type="scientific">Dermacentor silvarum</name>
    <name type="common">Tick</name>
    <dbReference type="NCBI Taxonomy" id="543639"/>
    <lineage>
        <taxon>Eukaryota</taxon>
        <taxon>Metazoa</taxon>
        <taxon>Ecdysozoa</taxon>
        <taxon>Arthropoda</taxon>
        <taxon>Chelicerata</taxon>
        <taxon>Arachnida</taxon>
        <taxon>Acari</taxon>
        <taxon>Parasitiformes</taxon>
        <taxon>Ixodida</taxon>
        <taxon>Ixodoidea</taxon>
        <taxon>Ixodidae</taxon>
        <taxon>Rhipicephalinae</taxon>
        <taxon>Dermacentor</taxon>
    </lineage>
</organism>
<accession>A0ACB8D5V0</accession>
<name>A0ACB8D5V0_DERSI</name>
<dbReference type="Proteomes" id="UP000821865">
    <property type="component" value="Chromosome 3"/>
</dbReference>
<proteinExistence type="predicted"/>
<keyword evidence="2" id="KW-1185">Reference proteome</keyword>
<protein>
    <submittedName>
        <fullName evidence="1">Uncharacterized protein</fullName>
    </submittedName>
</protein>
<evidence type="ECO:0000313" key="2">
    <source>
        <dbReference type="Proteomes" id="UP000821865"/>
    </source>
</evidence>
<reference evidence="1" key="1">
    <citation type="submission" date="2020-05" db="EMBL/GenBank/DDBJ databases">
        <title>Large-scale comparative analyses of tick genomes elucidate their genetic diversity and vector capacities.</title>
        <authorList>
            <person name="Jia N."/>
            <person name="Wang J."/>
            <person name="Shi W."/>
            <person name="Du L."/>
            <person name="Sun Y."/>
            <person name="Zhan W."/>
            <person name="Jiang J."/>
            <person name="Wang Q."/>
            <person name="Zhang B."/>
            <person name="Ji P."/>
            <person name="Sakyi L.B."/>
            <person name="Cui X."/>
            <person name="Yuan T."/>
            <person name="Jiang B."/>
            <person name="Yang W."/>
            <person name="Lam T.T.-Y."/>
            <person name="Chang Q."/>
            <person name="Ding S."/>
            <person name="Wang X."/>
            <person name="Zhu J."/>
            <person name="Ruan X."/>
            <person name="Zhao L."/>
            <person name="Wei J."/>
            <person name="Que T."/>
            <person name="Du C."/>
            <person name="Cheng J."/>
            <person name="Dai P."/>
            <person name="Han X."/>
            <person name="Huang E."/>
            <person name="Gao Y."/>
            <person name="Liu J."/>
            <person name="Shao H."/>
            <person name="Ye R."/>
            <person name="Li L."/>
            <person name="Wei W."/>
            <person name="Wang X."/>
            <person name="Wang C."/>
            <person name="Yang T."/>
            <person name="Huo Q."/>
            <person name="Li W."/>
            <person name="Guo W."/>
            <person name="Chen H."/>
            <person name="Zhou L."/>
            <person name="Ni X."/>
            <person name="Tian J."/>
            <person name="Zhou Y."/>
            <person name="Sheng Y."/>
            <person name="Liu T."/>
            <person name="Pan Y."/>
            <person name="Xia L."/>
            <person name="Li J."/>
            <person name="Zhao F."/>
            <person name="Cao W."/>
        </authorList>
    </citation>
    <scope>NUCLEOTIDE SEQUENCE</scope>
    <source>
        <strain evidence="1">Dsil-2018</strain>
    </source>
</reference>